<feature type="region of interest" description="Disordered" evidence="1">
    <location>
        <begin position="21"/>
        <end position="44"/>
    </location>
</feature>
<dbReference type="Gene3D" id="3.20.20.140">
    <property type="entry name" value="Metal-dependent hydrolases"/>
    <property type="match status" value="1"/>
</dbReference>
<dbReference type="Pfam" id="PF12228">
    <property type="entry name" value="DUF3604"/>
    <property type="match status" value="1"/>
</dbReference>
<evidence type="ECO:0000313" key="3">
    <source>
        <dbReference type="Proteomes" id="UP000605099"/>
    </source>
</evidence>
<organism evidence="2 3">
    <name type="scientific">Novosphingobium indicum</name>
    <dbReference type="NCBI Taxonomy" id="462949"/>
    <lineage>
        <taxon>Bacteria</taxon>
        <taxon>Pseudomonadati</taxon>
        <taxon>Pseudomonadota</taxon>
        <taxon>Alphaproteobacteria</taxon>
        <taxon>Sphingomonadales</taxon>
        <taxon>Sphingomonadaceae</taxon>
        <taxon>Novosphingobium</taxon>
    </lineage>
</organism>
<proteinExistence type="predicted"/>
<name>A0ABQ2JKN4_9SPHN</name>
<comment type="caution">
    <text evidence="2">The sequence shown here is derived from an EMBL/GenBank/DDBJ whole genome shotgun (WGS) entry which is preliminary data.</text>
</comment>
<evidence type="ECO:0008006" key="4">
    <source>
        <dbReference type="Google" id="ProtNLM"/>
    </source>
</evidence>
<evidence type="ECO:0000256" key="1">
    <source>
        <dbReference type="SAM" id="MobiDB-lite"/>
    </source>
</evidence>
<sequence>MMIDTRMSALAALAGLAACSQPVPPETPPPAIQAQRASPPVTAAPETRRAYFGELHLHTGYSFDAYALMGSRADPDAAYRFGRGEAVTYLGDTVRRSRPLDFMAVTDHSEYLGSFMRIDKEPQGGLAQSKGGKLMASNPLAAALGQLVSVLSGDEPTSAAMDDAMASAWKYEVDTANRYNQPGKFTTFVAYEWTTMQEGKYNLHRNVIFADEGPAAPFTATDSRRPEDLWDFLDAQRAMGIEGLAIPHNSNASGGLMFDWKKSDGRPIDEAYAQQRALNEPLVEVYQHKGQSETSPLLSPEDDFADFERSEALLTGGKGEVNGSFTRQALGRGLVLEKKLGANPFAFGFVGSSDFHNGLSDSAESAYAGNGLNSTDPQVNLPDKAFARQILSQKVDPTGAGAPAANMNRPTDPEALRHTAALLNWSSAGLTGVWAEENTRPAIYAALRRRETFATSGTQLRLRMFGGWNLPGGMMQQAGWVARAYRMGVPMGADLPLRREGNPAPTLLLEAAKDPIGANLDRLQVIKIWLDGEDYKEKVFDVVWSSERQRDPRTGKVPAVKNTVDLATAKYENSVGATMLRALWQDPEFDPAVPAVYYARALEIPTPRWPTLLAVARGLPLPEGIAPTLQERGISSPIWYTPGKGS</sequence>
<dbReference type="EMBL" id="BMLK01000008">
    <property type="protein sequence ID" value="GGN50007.1"/>
    <property type="molecule type" value="Genomic_DNA"/>
</dbReference>
<feature type="compositionally biased region" description="Pro residues" evidence="1">
    <location>
        <begin position="22"/>
        <end position="31"/>
    </location>
</feature>
<gene>
    <name evidence="2" type="ORF">GCM10011349_21240</name>
</gene>
<dbReference type="InterPro" id="IPR022028">
    <property type="entry name" value="DUF3604"/>
</dbReference>
<dbReference type="RefSeq" id="WP_188819654.1">
    <property type="nucleotide sequence ID" value="NZ_BMLK01000008.1"/>
</dbReference>
<protein>
    <recommendedName>
        <fullName evidence="4">DUF3604 domain-containing protein</fullName>
    </recommendedName>
</protein>
<accession>A0ABQ2JKN4</accession>
<reference evidence="3" key="1">
    <citation type="journal article" date="2019" name="Int. J. Syst. Evol. Microbiol.">
        <title>The Global Catalogue of Microorganisms (GCM) 10K type strain sequencing project: providing services to taxonomists for standard genome sequencing and annotation.</title>
        <authorList>
            <consortium name="The Broad Institute Genomics Platform"/>
            <consortium name="The Broad Institute Genome Sequencing Center for Infectious Disease"/>
            <person name="Wu L."/>
            <person name="Ma J."/>
        </authorList>
    </citation>
    <scope>NUCLEOTIDE SEQUENCE [LARGE SCALE GENOMIC DNA]</scope>
    <source>
        <strain evidence="3">CGMCC 1.6784</strain>
    </source>
</reference>
<keyword evidence="3" id="KW-1185">Reference proteome</keyword>
<dbReference type="PROSITE" id="PS51257">
    <property type="entry name" value="PROKAR_LIPOPROTEIN"/>
    <property type="match status" value="1"/>
</dbReference>
<dbReference type="Proteomes" id="UP000605099">
    <property type="component" value="Unassembled WGS sequence"/>
</dbReference>
<evidence type="ECO:0000313" key="2">
    <source>
        <dbReference type="EMBL" id="GGN50007.1"/>
    </source>
</evidence>